<evidence type="ECO:0000256" key="1">
    <source>
        <dbReference type="SAM" id="Phobius"/>
    </source>
</evidence>
<keyword evidence="1" id="KW-0812">Transmembrane</keyword>
<keyword evidence="3" id="KW-1185">Reference proteome</keyword>
<comment type="caution">
    <text evidence="2">The sequence shown here is derived from an EMBL/GenBank/DDBJ whole genome shotgun (WGS) entry which is preliminary data.</text>
</comment>
<organism evidence="2 3">
    <name type="scientific">Cellulomonas chitinilytica</name>
    <dbReference type="NCBI Taxonomy" id="398759"/>
    <lineage>
        <taxon>Bacteria</taxon>
        <taxon>Bacillati</taxon>
        <taxon>Actinomycetota</taxon>
        <taxon>Actinomycetes</taxon>
        <taxon>Micrococcales</taxon>
        <taxon>Cellulomonadaceae</taxon>
        <taxon>Cellulomonas</taxon>
    </lineage>
</organism>
<dbReference type="EMBL" id="BONK01000006">
    <property type="protein sequence ID" value="GIG21262.1"/>
    <property type="molecule type" value="Genomic_DNA"/>
</dbReference>
<proteinExistence type="predicted"/>
<keyword evidence="1" id="KW-0472">Membrane</keyword>
<dbReference type="Proteomes" id="UP000632740">
    <property type="component" value="Unassembled WGS sequence"/>
</dbReference>
<dbReference type="AlphaFoldDB" id="A0A919U2A3"/>
<accession>A0A919U2A3</accession>
<sequence length="251" mass="27288">MNLTVLSAPTVETFGGGWIGPRRKVDWMRSATDTGFPKSSLIAPDPTKVSAPRCTVSAVRKNWVLDYTAAWHDTWEIIGAFATFVAVALALVGFWFEARRAQRADARAEAAEAGRAADRAATDADRAAADAARIARERRAQALLVLAYPEWHEEHRGLGGRAVGHWRVRHGNYSASPIFDVFAQAFVGSAVDSEMTSSVLVPGGAGDFLTTATDNAAPPVAVIFFRDLAGVRWKRLQTGELIEVDENRRPI</sequence>
<evidence type="ECO:0000313" key="3">
    <source>
        <dbReference type="Proteomes" id="UP000632740"/>
    </source>
</evidence>
<name>A0A919U2A3_9CELL</name>
<protein>
    <submittedName>
        <fullName evidence="2">Uncharacterized protein</fullName>
    </submittedName>
</protein>
<evidence type="ECO:0000313" key="2">
    <source>
        <dbReference type="EMBL" id="GIG21262.1"/>
    </source>
</evidence>
<reference evidence="2" key="1">
    <citation type="submission" date="2021-01" db="EMBL/GenBank/DDBJ databases">
        <title>Whole genome shotgun sequence of Cellulomonas chitinilytica NBRC 110799.</title>
        <authorList>
            <person name="Komaki H."/>
            <person name="Tamura T."/>
        </authorList>
    </citation>
    <scope>NUCLEOTIDE SEQUENCE</scope>
    <source>
        <strain evidence="2">NBRC 110799</strain>
    </source>
</reference>
<feature type="transmembrane region" description="Helical" evidence="1">
    <location>
        <begin position="77"/>
        <end position="96"/>
    </location>
</feature>
<gene>
    <name evidence="2" type="ORF">Cch01nite_19860</name>
</gene>
<keyword evidence="1" id="KW-1133">Transmembrane helix</keyword>